<dbReference type="Proteomes" id="UP000076871">
    <property type="component" value="Unassembled WGS sequence"/>
</dbReference>
<dbReference type="AlphaFoldDB" id="A0A165ERP3"/>
<feature type="region of interest" description="Disordered" evidence="4">
    <location>
        <begin position="192"/>
        <end position="223"/>
    </location>
</feature>
<dbReference type="SUPFAM" id="SSF48403">
    <property type="entry name" value="Ankyrin repeat"/>
    <property type="match status" value="1"/>
</dbReference>
<sequence length="223" mass="24437">MPVSTRVQAEKNVWVAAGDGDLERVRELIENQCKVMVHAAASYGHLHVLEYLISKGGDVNITDNDGDTPLYVVEDVETARYLVEHGAIVDRRNSEGLSPAEYLAEDYEEVAAYLESVSPARRDNAVETPPVSATASQQPSQYAQNIASEQLTSSLMESVQDIMQRASAEGRDPEEELRQAVGRTVLEGMVTGYGMSIEAEDSRREDSNGTETKRSRMDDDGPG</sequence>
<organism evidence="5 6">
    <name type="scientific">Laetiporus sulphureus 93-53</name>
    <dbReference type="NCBI Taxonomy" id="1314785"/>
    <lineage>
        <taxon>Eukaryota</taxon>
        <taxon>Fungi</taxon>
        <taxon>Dikarya</taxon>
        <taxon>Basidiomycota</taxon>
        <taxon>Agaricomycotina</taxon>
        <taxon>Agaricomycetes</taxon>
        <taxon>Polyporales</taxon>
        <taxon>Laetiporus</taxon>
    </lineage>
</organism>
<feature type="compositionally biased region" description="Basic and acidic residues" evidence="4">
    <location>
        <begin position="200"/>
        <end position="223"/>
    </location>
</feature>
<evidence type="ECO:0000313" key="5">
    <source>
        <dbReference type="EMBL" id="KZT07626.1"/>
    </source>
</evidence>
<accession>A0A165ERP3</accession>
<dbReference type="GO" id="GO:0005737">
    <property type="term" value="C:cytoplasm"/>
    <property type="evidence" value="ECO:0007669"/>
    <property type="project" value="TreeGrafter"/>
</dbReference>
<keyword evidence="1" id="KW-0677">Repeat</keyword>
<evidence type="ECO:0000256" key="3">
    <source>
        <dbReference type="PROSITE-ProRule" id="PRU00023"/>
    </source>
</evidence>
<dbReference type="PANTHER" id="PTHR24198">
    <property type="entry name" value="ANKYRIN REPEAT AND PROTEIN KINASE DOMAIN-CONTAINING PROTEIN"/>
    <property type="match status" value="1"/>
</dbReference>
<protein>
    <submittedName>
        <fullName evidence="5">Ankyrin</fullName>
    </submittedName>
</protein>
<dbReference type="PANTHER" id="PTHR24198:SF165">
    <property type="entry name" value="ANKYRIN REPEAT-CONTAINING PROTEIN-RELATED"/>
    <property type="match status" value="1"/>
</dbReference>
<dbReference type="InterPro" id="IPR036770">
    <property type="entry name" value="Ankyrin_rpt-contain_sf"/>
</dbReference>
<dbReference type="PROSITE" id="PS50088">
    <property type="entry name" value="ANK_REPEAT"/>
    <property type="match status" value="1"/>
</dbReference>
<dbReference type="PROSITE" id="PS50297">
    <property type="entry name" value="ANK_REP_REGION"/>
    <property type="match status" value="1"/>
</dbReference>
<keyword evidence="2 3" id="KW-0040">ANK repeat</keyword>
<dbReference type="OrthoDB" id="19174at2759"/>
<dbReference type="EMBL" id="KV427618">
    <property type="protein sequence ID" value="KZT07626.1"/>
    <property type="molecule type" value="Genomic_DNA"/>
</dbReference>
<dbReference type="GeneID" id="63823369"/>
<dbReference type="InParanoid" id="A0A165ERP3"/>
<feature type="region of interest" description="Disordered" evidence="4">
    <location>
        <begin position="121"/>
        <end position="140"/>
    </location>
</feature>
<dbReference type="Gene3D" id="1.25.40.20">
    <property type="entry name" value="Ankyrin repeat-containing domain"/>
    <property type="match status" value="1"/>
</dbReference>
<dbReference type="FunCoup" id="A0A165ERP3">
    <property type="interactions" value="15"/>
</dbReference>
<evidence type="ECO:0000256" key="4">
    <source>
        <dbReference type="SAM" id="MobiDB-lite"/>
    </source>
</evidence>
<proteinExistence type="predicted"/>
<reference evidence="5 6" key="1">
    <citation type="journal article" date="2016" name="Mol. Biol. Evol.">
        <title>Comparative Genomics of Early-Diverging Mushroom-Forming Fungi Provides Insights into the Origins of Lignocellulose Decay Capabilities.</title>
        <authorList>
            <person name="Nagy L.G."/>
            <person name="Riley R."/>
            <person name="Tritt A."/>
            <person name="Adam C."/>
            <person name="Daum C."/>
            <person name="Floudas D."/>
            <person name="Sun H."/>
            <person name="Yadav J.S."/>
            <person name="Pangilinan J."/>
            <person name="Larsson K.H."/>
            <person name="Matsuura K."/>
            <person name="Barry K."/>
            <person name="Labutti K."/>
            <person name="Kuo R."/>
            <person name="Ohm R.A."/>
            <person name="Bhattacharya S.S."/>
            <person name="Shirouzu T."/>
            <person name="Yoshinaga Y."/>
            <person name="Martin F.M."/>
            <person name="Grigoriev I.V."/>
            <person name="Hibbett D.S."/>
        </authorList>
    </citation>
    <scope>NUCLEOTIDE SEQUENCE [LARGE SCALE GENOMIC DNA]</scope>
    <source>
        <strain evidence="5 6">93-53</strain>
    </source>
</reference>
<name>A0A165ERP3_9APHY</name>
<dbReference type="Pfam" id="PF12796">
    <property type="entry name" value="Ank_2"/>
    <property type="match status" value="1"/>
</dbReference>
<feature type="compositionally biased region" description="Polar residues" evidence="4">
    <location>
        <begin position="131"/>
        <end position="140"/>
    </location>
</feature>
<dbReference type="SMART" id="SM00248">
    <property type="entry name" value="ANK"/>
    <property type="match status" value="2"/>
</dbReference>
<dbReference type="InterPro" id="IPR002110">
    <property type="entry name" value="Ankyrin_rpt"/>
</dbReference>
<gene>
    <name evidence="5" type="ORF">LAESUDRAFT_698265</name>
</gene>
<evidence type="ECO:0000313" key="6">
    <source>
        <dbReference type="Proteomes" id="UP000076871"/>
    </source>
</evidence>
<evidence type="ECO:0000256" key="1">
    <source>
        <dbReference type="ARBA" id="ARBA00022737"/>
    </source>
</evidence>
<feature type="repeat" description="ANK" evidence="3">
    <location>
        <begin position="32"/>
        <end position="64"/>
    </location>
</feature>
<evidence type="ECO:0000256" key="2">
    <source>
        <dbReference type="ARBA" id="ARBA00023043"/>
    </source>
</evidence>
<dbReference type="RefSeq" id="XP_040765366.1">
    <property type="nucleotide sequence ID" value="XM_040906340.1"/>
</dbReference>
<dbReference type="STRING" id="1314785.A0A165ERP3"/>
<keyword evidence="6" id="KW-1185">Reference proteome</keyword>